<comment type="caution">
    <text evidence="1">The sequence shown here is derived from an EMBL/GenBank/DDBJ whole genome shotgun (WGS) entry which is preliminary data.</text>
</comment>
<accession>A0A917U634</accession>
<evidence type="ECO:0000313" key="2">
    <source>
        <dbReference type="Proteomes" id="UP000642070"/>
    </source>
</evidence>
<evidence type="ECO:0000313" key="1">
    <source>
        <dbReference type="EMBL" id="GGM58082.1"/>
    </source>
</evidence>
<dbReference type="PANTHER" id="PTHR43481">
    <property type="entry name" value="FRUCTOSE-1-PHOSPHATE PHOSPHATASE"/>
    <property type="match status" value="1"/>
</dbReference>
<dbReference type="Pfam" id="PF00702">
    <property type="entry name" value="Hydrolase"/>
    <property type="match status" value="1"/>
</dbReference>
<dbReference type="PANTHER" id="PTHR43481:SF4">
    <property type="entry name" value="GLYCEROL-1-PHOSPHATE PHOSPHOHYDROLASE 1-RELATED"/>
    <property type="match status" value="1"/>
</dbReference>
<reference evidence="1" key="2">
    <citation type="submission" date="2020-09" db="EMBL/GenBank/DDBJ databases">
        <authorList>
            <person name="Sun Q."/>
            <person name="Ohkuma M."/>
        </authorList>
    </citation>
    <scope>NUCLEOTIDE SEQUENCE</scope>
    <source>
        <strain evidence="1">JCM 19831</strain>
    </source>
</reference>
<dbReference type="Gene3D" id="1.10.150.240">
    <property type="entry name" value="Putative phosphatase, domain 2"/>
    <property type="match status" value="1"/>
</dbReference>
<protein>
    <submittedName>
        <fullName evidence="1">Sugar phosphatase</fullName>
    </submittedName>
</protein>
<keyword evidence="2" id="KW-1185">Reference proteome</keyword>
<dbReference type="Gene3D" id="3.40.50.1000">
    <property type="entry name" value="HAD superfamily/HAD-like"/>
    <property type="match status" value="1"/>
</dbReference>
<dbReference type="EMBL" id="BMPI01000041">
    <property type="protein sequence ID" value="GGM58082.1"/>
    <property type="molecule type" value="Genomic_DNA"/>
</dbReference>
<sequence length="209" mass="21815">MLFDMDGTIVDSDAVVARTWLRWSRLRGVDHAHVMRVTPGRPARETIPELAPWLSPDEQAADAAALLDLERADVDGVVATHGAHDLLRALDEWGVPWAVVTSSDRPLALVRLAAAGIAPPPVLVTISEVERAKPHPEGYLSAAGQLGVDPATTLVVEDAPAGVLAGRSAGSLVAGLRGVPGADFDVPDLPALHALLSPANGKLSVRVPS</sequence>
<dbReference type="GO" id="GO:0050308">
    <property type="term" value="F:sugar-phosphatase activity"/>
    <property type="evidence" value="ECO:0007669"/>
    <property type="project" value="TreeGrafter"/>
</dbReference>
<dbReference type="InterPro" id="IPR051806">
    <property type="entry name" value="HAD-like_SPP"/>
</dbReference>
<dbReference type="InterPro" id="IPR036412">
    <property type="entry name" value="HAD-like_sf"/>
</dbReference>
<name>A0A917U634_9ACTN</name>
<proteinExistence type="predicted"/>
<dbReference type="InterPro" id="IPR023214">
    <property type="entry name" value="HAD_sf"/>
</dbReference>
<dbReference type="SFLD" id="SFLDS00003">
    <property type="entry name" value="Haloacid_Dehalogenase"/>
    <property type="match status" value="1"/>
</dbReference>
<dbReference type="InterPro" id="IPR023198">
    <property type="entry name" value="PGP-like_dom2"/>
</dbReference>
<dbReference type="SFLD" id="SFLDG01129">
    <property type="entry name" value="C1.5:_HAD__Beta-PGM__Phosphata"/>
    <property type="match status" value="1"/>
</dbReference>
<dbReference type="Proteomes" id="UP000642070">
    <property type="component" value="Unassembled WGS sequence"/>
</dbReference>
<gene>
    <name evidence="1" type="ORF">GCM10007977_069610</name>
</gene>
<dbReference type="SUPFAM" id="SSF56784">
    <property type="entry name" value="HAD-like"/>
    <property type="match status" value="1"/>
</dbReference>
<dbReference type="AlphaFoldDB" id="A0A917U634"/>
<organism evidence="1 2">
    <name type="scientific">Dactylosporangium sucinum</name>
    <dbReference type="NCBI Taxonomy" id="1424081"/>
    <lineage>
        <taxon>Bacteria</taxon>
        <taxon>Bacillati</taxon>
        <taxon>Actinomycetota</taxon>
        <taxon>Actinomycetes</taxon>
        <taxon>Micromonosporales</taxon>
        <taxon>Micromonosporaceae</taxon>
        <taxon>Dactylosporangium</taxon>
    </lineage>
</organism>
<reference evidence="1" key="1">
    <citation type="journal article" date="2014" name="Int. J. Syst. Evol. Microbiol.">
        <title>Complete genome sequence of Corynebacterium casei LMG S-19264T (=DSM 44701T), isolated from a smear-ripened cheese.</title>
        <authorList>
            <consortium name="US DOE Joint Genome Institute (JGI-PGF)"/>
            <person name="Walter F."/>
            <person name="Albersmeier A."/>
            <person name="Kalinowski J."/>
            <person name="Ruckert C."/>
        </authorList>
    </citation>
    <scope>NUCLEOTIDE SEQUENCE</scope>
    <source>
        <strain evidence="1">JCM 19831</strain>
    </source>
</reference>
<dbReference type="NCBIfam" id="TIGR01509">
    <property type="entry name" value="HAD-SF-IA-v3"/>
    <property type="match status" value="1"/>
</dbReference>
<dbReference type="InterPro" id="IPR006439">
    <property type="entry name" value="HAD-SF_hydro_IA"/>
</dbReference>